<dbReference type="InterPro" id="IPR009060">
    <property type="entry name" value="UBA-like_sf"/>
</dbReference>
<dbReference type="SMART" id="SM00291">
    <property type="entry name" value="ZnF_ZZ"/>
    <property type="match status" value="1"/>
</dbReference>
<comment type="caution">
    <text evidence="8">The sequence shown here is derived from an EMBL/GenBank/DDBJ whole genome shotgun (WGS) entry which is preliminary data.</text>
</comment>
<evidence type="ECO:0000256" key="4">
    <source>
        <dbReference type="PROSITE-ProRule" id="PRU00228"/>
    </source>
</evidence>
<dbReference type="AlphaFoldDB" id="A0AAX6IA80"/>
<dbReference type="Pfam" id="PF00569">
    <property type="entry name" value="ZZ"/>
    <property type="match status" value="1"/>
</dbReference>
<dbReference type="InterPro" id="IPR000433">
    <property type="entry name" value="Znf_ZZ"/>
</dbReference>
<evidence type="ECO:0000259" key="6">
    <source>
        <dbReference type="PROSITE" id="PS50135"/>
    </source>
</evidence>
<dbReference type="PROSITE" id="PS51745">
    <property type="entry name" value="PB1"/>
    <property type="match status" value="1"/>
</dbReference>
<evidence type="ECO:0000259" key="7">
    <source>
        <dbReference type="PROSITE" id="PS51745"/>
    </source>
</evidence>
<dbReference type="InterPro" id="IPR043145">
    <property type="entry name" value="Znf_ZZ_sf"/>
</dbReference>
<dbReference type="InterPro" id="IPR000270">
    <property type="entry name" value="PB1_dom"/>
</dbReference>
<dbReference type="SUPFAM" id="SSF57850">
    <property type="entry name" value="RING/U-box"/>
    <property type="match status" value="1"/>
</dbReference>
<name>A0AAX6IA80_IRIPA</name>
<dbReference type="SMART" id="SM00666">
    <property type="entry name" value="PB1"/>
    <property type="match status" value="1"/>
</dbReference>
<dbReference type="CDD" id="cd14947">
    <property type="entry name" value="NBR1_like"/>
    <property type="match status" value="1"/>
</dbReference>
<keyword evidence="1" id="KW-0479">Metal-binding</keyword>
<reference evidence="8" key="2">
    <citation type="submission" date="2023-04" db="EMBL/GenBank/DDBJ databases">
        <authorList>
            <person name="Bruccoleri R.E."/>
            <person name="Oakeley E.J."/>
            <person name="Faust A.-M."/>
            <person name="Dessus-Babus S."/>
            <person name="Altorfer M."/>
            <person name="Burckhardt D."/>
            <person name="Oertli M."/>
            <person name="Naumann U."/>
            <person name="Petersen F."/>
            <person name="Wong J."/>
        </authorList>
    </citation>
    <scope>NUCLEOTIDE SEQUENCE</scope>
    <source>
        <strain evidence="8">GSM-AAB239-AS_SAM_17_03QT</strain>
        <tissue evidence="8">Leaf</tissue>
    </source>
</reference>
<evidence type="ECO:0000313" key="8">
    <source>
        <dbReference type="EMBL" id="KAJ6850152.1"/>
    </source>
</evidence>
<organism evidence="8 9">
    <name type="scientific">Iris pallida</name>
    <name type="common">Sweet iris</name>
    <dbReference type="NCBI Taxonomy" id="29817"/>
    <lineage>
        <taxon>Eukaryota</taxon>
        <taxon>Viridiplantae</taxon>
        <taxon>Streptophyta</taxon>
        <taxon>Embryophyta</taxon>
        <taxon>Tracheophyta</taxon>
        <taxon>Spermatophyta</taxon>
        <taxon>Magnoliopsida</taxon>
        <taxon>Liliopsida</taxon>
        <taxon>Asparagales</taxon>
        <taxon>Iridaceae</taxon>
        <taxon>Iridoideae</taxon>
        <taxon>Irideae</taxon>
        <taxon>Iris</taxon>
    </lineage>
</organism>
<evidence type="ECO:0000256" key="5">
    <source>
        <dbReference type="SAM" id="MobiDB-lite"/>
    </source>
</evidence>
<dbReference type="Pfam" id="PF24932">
    <property type="entry name" value="UBA_NBR1_C"/>
    <property type="match status" value="2"/>
</dbReference>
<keyword evidence="3" id="KW-0862">Zinc</keyword>
<feature type="domain" description="PB1" evidence="7">
    <location>
        <begin position="25"/>
        <end position="110"/>
    </location>
</feature>
<dbReference type="PANTHER" id="PTHR20930:SF0">
    <property type="entry name" value="PROTEIN ILRUN"/>
    <property type="match status" value="1"/>
</dbReference>
<evidence type="ECO:0000256" key="1">
    <source>
        <dbReference type="ARBA" id="ARBA00022723"/>
    </source>
</evidence>
<dbReference type="Gene3D" id="3.10.20.90">
    <property type="entry name" value="Phosphatidylinositol 3-kinase Catalytic Subunit, Chain A, domain 1"/>
    <property type="match status" value="1"/>
</dbReference>
<dbReference type="InterPro" id="IPR013783">
    <property type="entry name" value="Ig-like_fold"/>
</dbReference>
<evidence type="ECO:0000256" key="3">
    <source>
        <dbReference type="ARBA" id="ARBA00022833"/>
    </source>
</evidence>
<dbReference type="Gene3D" id="3.30.60.90">
    <property type="match status" value="1"/>
</dbReference>
<evidence type="ECO:0000313" key="9">
    <source>
        <dbReference type="Proteomes" id="UP001140949"/>
    </source>
</evidence>
<protein>
    <submittedName>
        <fullName evidence="8">Protein NBR1-like protein</fullName>
    </submittedName>
</protein>
<gene>
    <name evidence="8" type="ORF">M6B38_266100</name>
</gene>
<dbReference type="CDD" id="cd14319">
    <property type="entry name" value="UBA_NBR1"/>
    <property type="match status" value="2"/>
</dbReference>
<keyword evidence="9" id="KW-1185">Reference proteome</keyword>
<dbReference type="Proteomes" id="UP001140949">
    <property type="component" value="Unassembled WGS sequence"/>
</dbReference>
<dbReference type="InterPro" id="IPR056893">
    <property type="entry name" value="UBA_Nbr1_C"/>
</dbReference>
<dbReference type="GO" id="GO:0008270">
    <property type="term" value="F:zinc ion binding"/>
    <property type="evidence" value="ECO:0007669"/>
    <property type="project" value="UniProtKB-KW"/>
</dbReference>
<feature type="region of interest" description="Disordered" evidence="5">
    <location>
        <begin position="1"/>
        <end position="22"/>
    </location>
</feature>
<feature type="compositionally biased region" description="Basic and acidic residues" evidence="5">
    <location>
        <begin position="300"/>
        <end position="311"/>
    </location>
</feature>
<dbReference type="Gene3D" id="1.10.8.10">
    <property type="entry name" value="DNA helicase RuvA subunit, C-terminal domain"/>
    <property type="match status" value="2"/>
</dbReference>
<keyword evidence="2 4" id="KW-0863">Zinc-finger</keyword>
<accession>A0AAX6IA80</accession>
<dbReference type="InterPro" id="IPR053793">
    <property type="entry name" value="PB1-like"/>
</dbReference>
<dbReference type="InterPro" id="IPR032350">
    <property type="entry name" value="Nbr1_FW"/>
</dbReference>
<dbReference type="SUPFAM" id="SSF46934">
    <property type="entry name" value="UBA-like"/>
    <property type="match status" value="1"/>
</dbReference>
<dbReference type="EMBL" id="JANAVB010003200">
    <property type="protein sequence ID" value="KAJ6850152.1"/>
    <property type="molecule type" value="Genomic_DNA"/>
</dbReference>
<dbReference type="Gene3D" id="2.60.40.10">
    <property type="entry name" value="Immunoglobulins"/>
    <property type="match status" value="1"/>
</dbReference>
<dbReference type="PROSITE" id="PS50135">
    <property type="entry name" value="ZF_ZZ_2"/>
    <property type="match status" value="1"/>
</dbReference>
<reference evidence="8" key="1">
    <citation type="journal article" date="2023" name="GigaByte">
        <title>Genome assembly of the bearded iris, Iris pallida Lam.</title>
        <authorList>
            <person name="Bruccoleri R.E."/>
            <person name="Oakeley E.J."/>
            <person name="Faust A.M.E."/>
            <person name="Altorfer M."/>
            <person name="Dessus-Babus S."/>
            <person name="Burckhardt D."/>
            <person name="Oertli M."/>
            <person name="Naumann U."/>
            <person name="Petersen F."/>
            <person name="Wong J."/>
        </authorList>
    </citation>
    <scope>NUCLEOTIDE SEQUENCE</scope>
    <source>
        <strain evidence="8">GSM-AAB239-AS_SAM_17_03QT</strain>
    </source>
</reference>
<sequence>MARPIKPSDLLAPPPPMDPPSDRREIVIKVNHRNTLRRIGAYVHGQLMDHNMNKLRAKIISLFKFSPDAEFILTYTDEDGDVVTLDDDDELRDAVIAQRLNPLRINIKLRLSTIAGIDARSEASLTASNSPESGTKPLNIRSAVDEALKSVPEPFRSVMSDLSGDVLKLAQFAEYFSKLALSNASHHYDGAIGELSGQTGKVPADPLDLNVGVESKDSGVPAKETNTAVPVSPAQKQHVCGNIVQGFGTTATASVNLNQDTDGKKNVSPNPLDDSVMHGVSNSKQLPGNAPAPPTSENGVCDHSDGPADRRIGALPTDFPFQMVPIPERWSSPMMQTNVPFQMSPIPKHRSSPMIKHPNKRSNSFNKYAPGIFHGGVQCDGCGMLPIMGLRFHSKVKDDYDLCHYCFSRMGNEADYTRIDRLVDSPPPFPPLLSKMFHSHNYDCSASAMHGCRSKSSVTLESLFIQDVTVLDGTVMAPCTHFTKIWRMRNNGTVAWPLGTQLVWVGGDQFGDQGSTDLEIPANGFPVEGELDIAIDFTAPSVPGRYVSYWRMASPSGQRFGQRVWVLIKVDYSSPNTPVSSSARLPLNLNLPPEGNCPTGFSIIDVAPFDVEFPEANTTCRSEVGHPVQLVDSVLDATNDGLSQPTQPAVVPPTSSEPLVHLPSVSSSLVAPPSEPNANDGKQVEQTLLKKLQEMGFNQTPLNKEILRKNNYDLEQCMNDPDVFADDWDLLLAEMEEMGFSDKELNSKMLIKNGGSIKRAVLDLVAGEKS</sequence>
<feature type="region of interest" description="Disordered" evidence="5">
    <location>
        <begin position="256"/>
        <end position="311"/>
    </location>
</feature>
<dbReference type="Pfam" id="PF16158">
    <property type="entry name" value="N_BRCA1_IG"/>
    <property type="match status" value="1"/>
</dbReference>
<evidence type="ECO:0000256" key="2">
    <source>
        <dbReference type="ARBA" id="ARBA00022771"/>
    </source>
</evidence>
<dbReference type="Pfam" id="PF00564">
    <property type="entry name" value="PB1"/>
    <property type="match status" value="1"/>
</dbReference>
<dbReference type="SUPFAM" id="SSF54277">
    <property type="entry name" value="CAD &amp; PB1 domains"/>
    <property type="match status" value="1"/>
</dbReference>
<proteinExistence type="predicted"/>
<dbReference type="PANTHER" id="PTHR20930">
    <property type="entry name" value="OVARIAN CARCINOMA ANTIGEN CA125-RELATED"/>
    <property type="match status" value="1"/>
</dbReference>
<feature type="domain" description="ZZ-type" evidence="6">
    <location>
        <begin position="374"/>
        <end position="424"/>
    </location>
</feature>